<proteinExistence type="predicted"/>
<feature type="chain" id="PRO_5019144549" evidence="3">
    <location>
        <begin position="33"/>
        <end position="675"/>
    </location>
</feature>
<dbReference type="GO" id="GO:0004252">
    <property type="term" value="F:serine-type endopeptidase activity"/>
    <property type="evidence" value="ECO:0007669"/>
    <property type="project" value="TreeGrafter"/>
</dbReference>
<keyword evidence="1" id="KW-0378">Hydrolase</keyword>
<evidence type="ECO:0000256" key="2">
    <source>
        <dbReference type="ARBA" id="ARBA00022825"/>
    </source>
</evidence>
<evidence type="ECO:0000256" key="3">
    <source>
        <dbReference type="SAM" id="SignalP"/>
    </source>
</evidence>
<dbReference type="Gene3D" id="3.40.50.1820">
    <property type="entry name" value="alpha/beta hydrolase"/>
    <property type="match status" value="1"/>
</dbReference>
<name>A0A432WWW8_9GAMM</name>
<dbReference type="EMBL" id="PIPP01000001">
    <property type="protein sequence ID" value="RUO38278.1"/>
    <property type="molecule type" value="Genomic_DNA"/>
</dbReference>
<dbReference type="PANTHER" id="PTHR42776">
    <property type="entry name" value="SERINE PEPTIDASE S9 FAMILY MEMBER"/>
    <property type="match status" value="1"/>
</dbReference>
<dbReference type="SUPFAM" id="SSF82171">
    <property type="entry name" value="DPP6 N-terminal domain-like"/>
    <property type="match status" value="1"/>
</dbReference>
<dbReference type="InterPro" id="IPR001375">
    <property type="entry name" value="Peptidase_S9_cat"/>
</dbReference>
<dbReference type="GO" id="GO:0006508">
    <property type="term" value="P:proteolysis"/>
    <property type="evidence" value="ECO:0007669"/>
    <property type="project" value="InterPro"/>
</dbReference>
<sequence length="675" mass="75056">MKLLNTPQPYRMHLLSTCAFLGVFGLAIPTYAAEEPRPVTAEDYYDVVTLGDTQISQDGAFVAFVKTTVADNKRSRNSNIWLSKNGNAPFQFTREDSDFSPVFSPDGQSMLFLSGRDNGTALYRISALGGEAQELLRLEQGSISSVAIHPTGSELLLNLRLDPSIEDPTVKAEEEDDAADVTVITDAVYKRQGGYLNASKSGLWIYDLEDKSLTSLTGNTQWNEGSASFSPNGDCITYASNRHPQANDGYFSSSIFVRCGDEERELATPVGHASSPVWTGNHSIAYVYRADAYAAPDLQHYDLTIDAYQVLAESMDHSPSGLQYAENALFFTTDDRGSRTLQTVNLNQGGYRYVAGRGMSMADVAISANGNLAWVEHNETTLPRLVSANSVDDIERNNTQVVSRFNDALQAQLDLAEFEVFQAENERGDILDVFFLRPLSVQQGQSYPLILNIKGGPGGMWGHQWFQEVQLMRARGYAVVFTNYRGSSGYGHEFSDQVRLDYGGADYRDNIVALDAALERYTWLNKDRLFITGGSHGGFLTNWATTQTDRFRAAVTQRSVSNWISEAGTQAFPPLSMIREFGGSIWDNYDYYWDRSPLKHADKVVTPTLIIHSDGDHITPIGQGEEWFYALKANDVDVELVVFANEGHGLSRAGKPINLVERLNRIVDWFDRYNQ</sequence>
<dbReference type="RefSeq" id="WP_126805500.1">
    <property type="nucleotide sequence ID" value="NZ_PIPP01000001.1"/>
</dbReference>
<feature type="domain" description="Peptidase S9 prolyl oligopeptidase catalytic" evidence="4">
    <location>
        <begin position="467"/>
        <end position="673"/>
    </location>
</feature>
<evidence type="ECO:0000313" key="6">
    <source>
        <dbReference type="Proteomes" id="UP000286934"/>
    </source>
</evidence>
<dbReference type="Gene3D" id="2.120.10.30">
    <property type="entry name" value="TolB, C-terminal domain"/>
    <property type="match status" value="2"/>
</dbReference>
<keyword evidence="6" id="KW-1185">Reference proteome</keyword>
<dbReference type="OrthoDB" id="4269629at2"/>
<keyword evidence="2" id="KW-0720">Serine protease</keyword>
<dbReference type="InterPro" id="IPR011659">
    <property type="entry name" value="WD40"/>
</dbReference>
<reference evidence="6" key="1">
    <citation type="journal article" date="2018" name="Front. Microbiol.">
        <title>Genome-Based Analysis Reveals the Taxonomy and Diversity of the Family Idiomarinaceae.</title>
        <authorList>
            <person name="Liu Y."/>
            <person name="Lai Q."/>
            <person name="Shao Z."/>
        </authorList>
    </citation>
    <scope>NUCLEOTIDE SEQUENCE [LARGE SCALE GENOMIC DNA]</scope>
    <source>
        <strain evidence="6">AIS</strain>
    </source>
</reference>
<feature type="signal peptide" evidence="3">
    <location>
        <begin position="1"/>
        <end position="32"/>
    </location>
</feature>
<dbReference type="Proteomes" id="UP000286934">
    <property type="component" value="Unassembled WGS sequence"/>
</dbReference>
<dbReference type="Pfam" id="PF00326">
    <property type="entry name" value="Peptidase_S9"/>
    <property type="match status" value="1"/>
</dbReference>
<evidence type="ECO:0000256" key="1">
    <source>
        <dbReference type="ARBA" id="ARBA00022801"/>
    </source>
</evidence>
<gene>
    <name evidence="5" type="ORF">CWE13_01100</name>
</gene>
<protein>
    <submittedName>
        <fullName evidence="5">S9 family peptidase</fullName>
    </submittedName>
</protein>
<accession>A0A432WWW8</accession>
<dbReference type="AlphaFoldDB" id="A0A432WWW8"/>
<evidence type="ECO:0000259" key="4">
    <source>
        <dbReference type="Pfam" id="PF00326"/>
    </source>
</evidence>
<dbReference type="InterPro" id="IPR011042">
    <property type="entry name" value="6-blade_b-propeller_TolB-like"/>
</dbReference>
<dbReference type="Pfam" id="PF07676">
    <property type="entry name" value="PD40"/>
    <property type="match status" value="2"/>
</dbReference>
<comment type="caution">
    <text evidence="5">The sequence shown here is derived from an EMBL/GenBank/DDBJ whole genome shotgun (WGS) entry which is preliminary data.</text>
</comment>
<keyword evidence="3" id="KW-0732">Signal</keyword>
<keyword evidence="2" id="KW-0645">Protease</keyword>
<dbReference type="InterPro" id="IPR029058">
    <property type="entry name" value="AB_hydrolase_fold"/>
</dbReference>
<dbReference type="SUPFAM" id="SSF53474">
    <property type="entry name" value="alpha/beta-Hydrolases"/>
    <property type="match status" value="1"/>
</dbReference>
<evidence type="ECO:0000313" key="5">
    <source>
        <dbReference type="EMBL" id="RUO38278.1"/>
    </source>
</evidence>
<dbReference type="PANTHER" id="PTHR42776:SF27">
    <property type="entry name" value="DIPEPTIDYL PEPTIDASE FAMILY MEMBER 6"/>
    <property type="match status" value="1"/>
</dbReference>
<organism evidence="5 6">
    <name type="scientific">Aliidiomarina shirensis</name>
    <dbReference type="NCBI Taxonomy" id="1048642"/>
    <lineage>
        <taxon>Bacteria</taxon>
        <taxon>Pseudomonadati</taxon>
        <taxon>Pseudomonadota</taxon>
        <taxon>Gammaproteobacteria</taxon>
        <taxon>Alteromonadales</taxon>
        <taxon>Idiomarinaceae</taxon>
        <taxon>Aliidiomarina</taxon>
    </lineage>
</organism>